<reference evidence="1 2" key="1">
    <citation type="submission" date="2008-03" db="EMBL/GenBank/DDBJ databases">
        <title>Complete sequence of Leptothrix cholodnii SP-6.</title>
        <authorList>
            <consortium name="US DOE Joint Genome Institute"/>
            <person name="Copeland A."/>
            <person name="Lucas S."/>
            <person name="Lapidus A."/>
            <person name="Glavina del Rio T."/>
            <person name="Dalin E."/>
            <person name="Tice H."/>
            <person name="Bruce D."/>
            <person name="Goodwin L."/>
            <person name="Pitluck S."/>
            <person name="Chertkov O."/>
            <person name="Brettin T."/>
            <person name="Detter J.C."/>
            <person name="Han C."/>
            <person name="Kuske C.R."/>
            <person name="Schmutz J."/>
            <person name="Larimer F."/>
            <person name="Land M."/>
            <person name="Hauser L."/>
            <person name="Kyrpides N."/>
            <person name="Lykidis A."/>
            <person name="Emerson D."/>
            <person name="Richardson P."/>
        </authorList>
    </citation>
    <scope>NUCLEOTIDE SEQUENCE [LARGE SCALE GENOMIC DNA]</scope>
    <source>
        <strain evidence="2">ATCC 51168 / LMG 8142 / SP-6</strain>
    </source>
</reference>
<dbReference type="KEGG" id="lch:Lcho_4243"/>
<keyword evidence="2" id="KW-1185">Reference proteome</keyword>
<dbReference type="RefSeq" id="WP_012349235.1">
    <property type="nucleotide sequence ID" value="NC_010524.1"/>
</dbReference>
<dbReference type="Gene3D" id="3.30.530.20">
    <property type="match status" value="1"/>
</dbReference>
<dbReference type="InterPro" id="IPR019587">
    <property type="entry name" value="Polyketide_cyclase/dehydratase"/>
</dbReference>
<organism evidence="1 2">
    <name type="scientific">Leptothrix cholodnii (strain ATCC 51168 / LMG 8142 / SP-6)</name>
    <name type="common">Leptothrix discophora (strain SP-6)</name>
    <dbReference type="NCBI Taxonomy" id="395495"/>
    <lineage>
        <taxon>Bacteria</taxon>
        <taxon>Pseudomonadati</taxon>
        <taxon>Pseudomonadota</taxon>
        <taxon>Betaproteobacteria</taxon>
        <taxon>Burkholderiales</taxon>
        <taxon>Sphaerotilaceae</taxon>
        <taxon>Leptothrix</taxon>
    </lineage>
</organism>
<dbReference type="EMBL" id="CP001013">
    <property type="protein sequence ID" value="ACB36494.1"/>
    <property type="molecule type" value="Genomic_DNA"/>
</dbReference>
<dbReference type="InterPro" id="IPR023393">
    <property type="entry name" value="START-like_dom_sf"/>
</dbReference>
<dbReference type="OrthoDB" id="9807923at2"/>
<evidence type="ECO:0000313" key="2">
    <source>
        <dbReference type="Proteomes" id="UP000001693"/>
    </source>
</evidence>
<dbReference type="SUPFAM" id="SSF55961">
    <property type="entry name" value="Bet v1-like"/>
    <property type="match status" value="1"/>
</dbReference>
<evidence type="ECO:0000313" key="1">
    <source>
        <dbReference type="EMBL" id="ACB36494.1"/>
    </source>
</evidence>
<evidence type="ECO:0008006" key="3">
    <source>
        <dbReference type="Google" id="ProtNLM"/>
    </source>
</evidence>
<accession>B1XYQ8</accession>
<dbReference type="AlphaFoldDB" id="B1XYQ8"/>
<dbReference type="HOGENOM" id="CLU_104147_0_0_4"/>
<sequence length="176" mass="19781" precursor="true">MRWIFNVIKALLLLLVVLAAAAFLLPERRLVERSREIAAPPERIWPLIAEPRRWTAWSPWYAKDPAMTLTYDGAASGAGAQWRWDSASQGRGQMRFDSAEAPRRLGYTLVFEDMGTQATGEFRLEPAGAGTRVVWMLDSQLGHNPVMRWFGLALDRLVGPDFDAGLRRLESAALAR</sequence>
<name>B1XYQ8_LEPCP</name>
<protein>
    <recommendedName>
        <fullName evidence="3">Polyketide cyclase/dehydrase</fullName>
    </recommendedName>
</protein>
<dbReference type="eggNOG" id="COG3832">
    <property type="taxonomic scope" value="Bacteria"/>
</dbReference>
<dbReference type="CDD" id="cd07818">
    <property type="entry name" value="SRPBCC_1"/>
    <property type="match status" value="1"/>
</dbReference>
<dbReference type="Pfam" id="PF10604">
    <property type="entry name" value="Polyketide_cyc2"/>
    <property type="match status" value="1"/>
</dbReference>
<dbReference type="Proteomes" id="UP000001693">
    <property type="component" value="Chromosome"/>
</dbReference>
<proteinExistence type="predicted"/>
<dbReference type="STRING" id="395495.Lcho_4243"/>
<gene>
    <name evidence="1" type="ordered locus">Lcho_4243</name>
</gene>